<organism evidence="1 2">
    <name type="scientific">Thomasclavelia cocleata</name>
    <dbReference type="NCBI Taxonomy" id="69824"/>
    <lineage>
        <taxon>Bacteria</taxon>
        <taxon>Bacillati</taxon>
        <taxon>Bacillota</taxon>
        <taxon>Erysipelotrichia</taxon>
        <taxon>Erysipelotrichales</taxon>
        <taxon>Coprobacillaceae</taxon>
        <taxon>Thomasclavelia</taxon>
    </lineage>
</organism>
<evidence type="ECO:0000313" key="2">
    <source>
        <dbReference type="Proteomes" id="UP000198558"/>
    </source>
</evidence>
<sequence length="172" mass="20202">MSVHDNLAEISKSLENLEETGIYDVEKYSCSLKHLTNQLEYFYCHLVKDGGRDIDNTYYHLPNRPKVHQLAYFNIGRGFPKELMDGHWCYILKDLGYKMLIIPCTSLKGTGCNPEFELDVDVMMSNTRTKSRLQLSEIRCVDMQRLDLRKQFCEVLSDRQEIVQYVEEHLLK</sequence>
<dbReference type="AlphaFoldDB" id="A0A1I0CIX6"/>
<evidence type="ECO:0000313" key="1">
    <source>
        <dbReference type="EMBL" id="SET18922.1"/>
    </source>
</evidence>
<protein>
    <recommendedName>
        <fullName evidence="3">PemK-like, MazF-like toxin of type II toxin-antitoxin system</fullName>
    </recommendedName>
</protein>
<name>A0A1I0CIX6_9FIRM</name>
<gene>
    <name evidence="1" type="ORF">SAMN04489758_10351</name>
</gene>
<dbReference type="OrthoDB" id="1640961at2"/>
<dbReference type="Proteomes" id="UP000198558">
    <property type="component" value="Unassembled WGS sequence"/>
</dbReference>
<dbReference type="GeneID" id="78287508"/>
<dbReference type="RefSeq" id="WP_092352104.1">
    <property type="nucleotide sequence ID" value="NZ_CAOKXG010000002.1"/>
</dbReference>
<reference evidence="2" key="1">
    <citation type="submission" date="2016-10" db="EMBL/GenBank/DDBJ databases">
        <authorList>
            <person name="Varghese N."/>
            <person name="Submissions S."/>
        </authorList>
    </citation>
    <scope>NUCLEOTIDE SEQUENCE [LARGE SCALE GENOMIC DNA]</scope>
    <source>
        <strain evidence="2">DSM 1551</strain>
    </source>
</reference>
<keyword evidence="2" id="KW-1185">Reference proteome</keyword>
<accession>A0A1I0CIX6</accession>
<evidence type="ECO:0008006" key="3">
    <source>
        <dbReference type="Google" id="ProtNLM"/>
    </source>
</evidence>
<dbReference type="EMBL" id="FOIN01000003">
    <property type="protein sequence ID" value="SET18922.1"/>
    <property type="molecule type" value="Genomic_DNA"/>
</dbReference>
<proteinExistence type="predicted"/>